<keyword evidence="9" id="KW-0503">Monooxygenase</keyword>
<sequence length="973" mass="110546">MLEANGIDPTVDKAHGRVSRHPGPATSPPSGSLSSLSPPDNGLNGSLDYQGYDWALENMTQIPTWLATDDFDINALNAAIYASTNIPALLQNSATMGPLNDPQQTGESLSDGSEKFQDLVCRHWFTHPEAPGTDHELRDQASRATVDEPYRQSLTERLQYRVPTDPLPSTDFLMYFARFNPIFPVVHAPTFRPSTENALLLLSICSIGSLFLGSRHGISCGTRIFETLNKAILASWETYIAKGEPEIRSMSQAALIGQSDVWKKPRHLLLIQVFHGTIITWVRRIRVLHSHQSTHEIGKEEIERDPEGAWTKWVAKEEQRRLIAGLAILDSEFADLFNAEPCMRRRSLNSSISDDEIWNAPTAADWSRSLSRKHNSQVRWDSMTKPNSFREYSALDDIAGSVCDARMSDKSSVLRSQQSLLQEFHCNHIAHRGSSAGPDNFCLKALWHVTFLSSLVDYDRLELSVGREGYEESQRHVSYTRAWANSRDGCRCAVHAVLIFRSLESLPIAKEPPIHAPRSLHRAILVLYCYLQFRATSDRTGVRQSPLDFPEFKQAGINCERLLAEVNGPGMWGPKPMHSSMLCHCIDLLRRLGHWGLARQQAAMWEIVVLEERLAGMKKPGRHCWSRNEPDSDRPGSGQSIEPGIRVVWRIRPSGYPPGLEVTNYTQNALEGMHSGLYTNMEFNMNSTFAPPAAASYPELYALASQNPKLTFLEKAWWTHYAYWDNDIIATGIITFLAHEILYFARCIPWIIADALPTLFHRFKIQDKKAPPSAKEQWSCVKYILAIHFIVEMPMIVLFHPMMELFGLKYALPFPDLKTLAIQITIFFFVEDTYHYWLHRAFHWGPLYRAVHRVHHQYAAPFGLTAEYASPWETMLLGLGTIGPPLVLGYFTGEVHLMTVLAWVALRQFQAIDAHSGYDFPWSLRRIFPLWGGSDWHDDHHRYFRGNYSSSFKHWDILMGTVAGPRGKKMRQE</sequence>
<dbReference type="Pfam" id="PF04082">
    <property type="entry name" value="Fungal_trans"/>
    <property type="match status" value="1"/>
</dbReference>
<evidence type="ECO:0000256" key="6">
    <source>
        <dbReference type="SAM" id="MobiDB-lite"/>
    </source>
</evidence>
<gene>
    <name evidence="9" type="ORF">AAWM_06979</name>
</gene>
<proteinExistence type="predicted"/>
<dbReference type="EMBL" id="BDHI01000015">
    <property type="protein sequence ID" value="GCB24094.1"/>
    <property type="molecule type" value="Genomic_DNA"/>
</dbReference>
<dbReference type="Proteomes" id="UP000286921">
    <property type="component" value="Unassembled WGS sequence"/>
</dbReference>
<dbReference type="AlphaFoldDB" id="A0A401KXU6"/>
<accession>A0A401KXU6</accession>
<evidence type="ECO:0000256" key="5">
    <source>
        <dbReference type="ARBA" id="ARBA00023242"/>
    </source>
</evidence>
<dbReference type="InterPro" id="IPR007219">
    <property type="entry name" value="XnlR_reg_dom"/>
</dbReference>
<keyword evidence="10" id="KW-1185">Reference proteome</keyword>
<dbReference type="STRING" id="105351.A0A401KXU6"/>
<evidence type="ECO:0000256" key="1">
    <source>
        <dbReference type="ARBA" id="ARBA00004370"/>
    </source>
</evidence>
<evidence type="ECO:0000256" key="4">
    <source>
        <dbReference type="ARBA" id="ARBA00023136"/>
    </source>
</evidence>
<dbReference type="GO" id="GO:0006351">
    <property type="term" value="P:DNA-templated transcription"/>
    <property type="evidence" value="ECO:0007669"/>
    <property type="project" value="InterPro"/>
</dbReference>
<dbReference type="CDD" id="cd12148">
    <property type="entry name" value="fungal_TF_MHR"/>
    <property type="match status" value="1"/>
</dbReference>
<evidence type="ECO:0000313" key="9">
    <source>
        <dbReference type="EMBL" id="GCB24094.1"/>
    </source>
</evidence>
<feature type="domain" description="Xylanolytic transcriptional activator regulatory" evidence="7">
    <location>
        <begin position="174"/>
        <end position="402"/>
    </location>
</feature>
<keyword evidence="4" id="KW-0472">Membrane</keyword>
<dbReference type="InterPro" id="IPR006694">
    <property type="entry name" value="Fatty_acid_hydroxylase"/>
</dbReference>
<dbReference type="GO" id="GO:0016020">
    <property type="term" value="C:membrane"/>
    <property type="evidence" value="ECO:0007669"/>
    <property type="project" value="UniProtKB-SubCell"/>
</dbReference>
<feature type="compositionally biased region" description="Low complexity" evidence="6">
    <location>
        <begin position="22"/>
        <end position="39"/>
    </location>
</feature>
<dbReference type="InterPro" id="IPR050307">
    <property type="entry name" value="Sterol_Desaturase_Related"/>
</dbReference>
<evidence type="ECO:0000259" key="8">
    <source>
        <dbReference type="Pfam" id="PF04116"/>
    </source>
</evidence>
<keyword evidence="9" id="KW-0560">Oxidoreductase</keyword>
<keyword evidence="2" id="KW-0812">Transmembrane</keyword>
<feature type="region of interest" description="Disordered" evidence="6">
    <location>
        <begin position="621"/>
        <end position="641"/>
    </location>
</feature>
<dbReference type="PANTHER" id="PTHR11863">
    <property type="entry name" value="STEROL DESATURASE"/>
    <property type="match status" value="1"/>
</dbReference>
<dbReference type="GO" id="GO:0008270">
    <property type="term" value="F:zinc ion binding"/>
    <property type="evidence" value="ECO:0007669"/>
    <property type="project" value="InterPro"/>
</dbReference>
<dbReference type="GO" id="GO:0003677">
    <property type="term" value="F:DNA binding"/>
    <property type="evidence" value="ECO:0007669"/>
    <property type="project" value="InterPro"/>
</dbReference>
<comment type="subcellular location">
    <subcellularLocation>
        <location evidence="1">Membrane</location>
    </subcellularLocation>
</comment>
<keyword evidence="3" id="KW-1133">Transmembrane helix</keyword>
<name>A0A401KXU6_ASPAW</name>
<comment type="caution">
    <text evidence="9">The sequence shown here is derived from an EMBL/GenBank/DDBJ whole genome shotgun (WGS) entry which is preliminary data.</text>
</comment>
<protein>
    <submittedName>
        <fullName evidence="9">Methylsterol monooxygenase</fullName>
    </submittedName>
</protein>
<keyword evidence="5" id="KW-0539">Nucleus</keyword>
<evidence type="ECO:0000259" key="7">
    <source>
        <dbReference type="Pfam" id="PF04082"/>
    </source>
</evidence>
<feature type="domain" description="Fatty acid hydroxylase" evidence="8">
    <location>
        <begin position="825"/>
        <end position="961"/>
    </location>
</feature>
<evidence type="ECO:0000256" key="2">
    <source>
        <dbReference type="ARBA" id="ARBA00022692"/>
    </source>
</evidence>
<evidence type="ECO:0000256" key="3">
    <source>
        <dbReference type="ARBA" id="ARBA00022989"/>
    </source>
</evidence>
<dbReference type="Pfam" id="PF04116">
    <property type="entry name" value="FA_hydroxylase"/>
    <property type="match status" value="1"/>
</dbReference>
<organism evidence="9 10">
    <name type="scientific">Aspergillus awamori</name>
    <name type="common">Black koji mold</name>
    <dbReference type="NCBI Taxonomy" id="105351"/>
    <lineage>
        <taxon>Eukaryota</taxon>
        <taxon>Fungi</taxon>
        <taxon>Dikarya</taxon>
        <taxon>Ascomycota</taxon>
        <taxon>Pezizomycotina</taxon>
        <taxon>Eurotiomycetes</taxon>
        <taxon>Eurotiomycetidae</taxon>
        <taxon>Eurotiales</taxon>
        <taxon>Aspergillaceae</taxon>
        <taxon>Aspergillus</taxon>
    </lineage>
</organism>
<evidence type="ECO:0000313" key="10">
    <source>
        <dbReference type="Proteomes" id="UP000286921"/>
    </source>
</evidence>
<dbReference type="GO" id="GO:0004497">
    <property type="term" value="F:monooxygenase activity"/>
    <property type="evidence" value="ECO:0007669"/>
    <property type="project" value="UniProtKB-KW"/>
</dbReference>
<dbReference type="GO" id="GO:0005506">
    <property type="term" value="F:iron ion binding"/>
    <property type="evidence" value="ECO:0007669"/>
    <property type="project" value="InterPro"/>
</dbReference>
<feature type="region of interest" description="Disordered" evidence="6">
    <location>
        <begin position="1"/>
        <end position="44"/>
    </location>
</feature>
<dbReference type="GO" id="GO:0008610">
    <property type="term" value="P:lipid biosynthetic process"/>
    <property type="evidence" value="ECO:0007669"/>
    <property type="project" value="InterPro"/>
</dbReference>
<reference evidence="9 10" key="1">
    <citation type="submission" date="2016-09" db="EMBL/GenBank/DDBJ databases">
        <title>Aspergillus awamori IFM 58123T.</title>
        <authorList>
            <person name="Kusuya Y."/>
            <person name="Shimizu M."/>
            <person name="Takahashi H."/>
            <person name="Yaguchi T."/>
        </authorList>
    </citation>
    <scope>NUCLEOTIDE SEQUENCE [LARGE SCALE GENOMIC DNA]</scope>
    <source>
        <strain evidence="9 10">IFM 58123</strain>
    </source>
</reference>